<keyword evidence="2" id="KW-1185">Reference proteome</keyword>
<sequence>MTDYETCKHGRIKCPLIVRSTHGCCIRCYADFIDTSIIKENICERNRSHRMSPAPMSDYETCKHGHIKCSLTQSRTISSQLLTSVRPTCEVSFNDNERVEI</sequence>
<reference evidence="1" key="2">
    <citation type="submission" date="2022-06" db="UniProtKB">
        <authorList>
            <consortium name="EnsemblMetazoa"/>
        </authorList>
    </citation>
    <scope>IDENTIFICATION</scope>
    <source>
        <strain evidence="1">PS312</strain>
    </source>
</reference>
<evidence type="ECO:0000313" key="2">
    <source>
        <dbReference type="Proteomes" id="UP000005239"/>
    </source>
</evidence>
<dbReference type="EnsemblMetazoa" id="PPA19577.1">
    <property type="protein sequence ID" value="PPA19577.1"/>
    <property type="gene ID" value="WBGene00109131"/>
</dbReference>
<reference evidence="2" key="1">
    <citation type="journal article" date="2008" name="Nat. Genet.">
        <title>The Pristionchus pacificus genome provides a unique perspective on nematode lifestyle and parasitism.</title>
        <authorList>
            <person name="Dieterich C."/>
            <person name="Clifton S.W."/>
            <person name="Schuster L.N."/>
            <person name="Chinwalla A."/>
            <person name="Delehaunty K."/>
            <person name="Dinkelacker I."/>
            <person name="Fulton L."/>
            <person name="Fulton R."/>
            <person name="Godfrey J."/>
            <person name="Minx P."/>
            <person name="Mitreva M."/>
            <person name="Roeseler W."/>
            <person name="Tian H."/>
            <person name="Witte H."/>
            <person name="Yang S.P."/>
            <person name="Wilson R.K."/>
            <person name="Sommer R.J."/>
        </authorList>
    </citation>
    <scope>NUCLEOTIDE SEQUENCE [LARGE SCALE GENOMIC DNA]</scope>
    <source>
        <strain evidence="2">PS312</strain>
    </source>
</reference>
<gene>
    <name evidence="1" type="primary">WBGene00109131</name>
</gene>
<accession>A0A8R1YH11</accession>
<accession>A0A2A6BKA9</accession>
<proteinExistence type="predicted"/>
<name>A0A2A6BKA9_PRIPA</name>
<dbReference type="Proteomes" id="UP000005239">
    <property type="component" value="Unassembled WGS sequence"/>
</dbReference>
<organism evidence="1 2">
    <name type="scientific">Pristionchus pacificus</name>
    <name type="common">Parasitic nematode worm</name>
    <dbReference type="NCBI Taxonomy" id="54126"/>
    <lineage>
        <taxon>Eukaryota</taxon>
        <taxon>Metazoa</taxon>
        <taxon>Ecdysozoa</taxon>
        <taxon>Nematoda</taxon>
        <taxon>Chromadorea</taxon>
        <taxon>Rhabditida</taxon>
        <taxon>Rhabditina</taxon>
        <taxon>Diplogasteromorpha</taxon>
        <taxon>Diplogasteroidea</taxon>
        <taxon>Neodiplogasteridae</taxon>
        <taxon>Pristionchus</taxon>
    </lineage>
</organism>
<protein>
    <submittedName>
        <fullName evidence="1">Uncharacterized protein</fullName>
    </submittedName>
</protein>
<evidence type="ECO:0000313" key="1">
    <source>
        <dbReference type="EnsemblMetazoa" id="PPA19577.1"/>
    </source>
</evidence>
<dbReference type="AlphaFoldDB" id="A0A2A6BKA9"/>